<protein>
    <recommendedName>
        <fullName evidence="3">Toxin YhaV</fullName>
    </recommendedName>
</protein>
<proteinExistence type="predicted"/>
<gene>
    <name evidence="1" type="ORF">DSM106972_013330</name>
</gene>
<keyword evidence="2" id="KW-1185">Reference proteome</keyword>
<dbReference type="Pfam" id="PF11663">
    <property type="entry name" value="Toxin_YhaV"/>
    <property type="match status" value="1"/>
</dbReference>
<reference evidence="1" key="1">
    <citation type="submission" date="2018-12" db="EMBL/GenBank/DDBJ databases">
        <authorList>
            <person name="Will S."/>
            <person name="Neumann-Schaal M."/>
            <person name="Henke P."/>
        </authorList>
    </citation>
    <scope>NUCLEOTIDE SEQUENCE</scope>
    <source>
        <strain evidence="1">PCC 7102</strain>
    </source>
</reference>
<name>A0A3S1DDS5_9CYAN</name>
<dbReference type="GO" id="GO:0110001">
    <property type="term" value="C:toxin-antitoxin complex"/>
    <property type="evidence" value="ECO:0007669"/>
    <property type="project" value="InterPro"/>
</dbReference>
<evidence type="ECO:0000313" key="1">
    <source>
        <dbReference type="EMBL" id="RUT08165.1"/>
    </source>
</evidence>
<dbReference type="AlphaFoldDB" id="A0A3S1DDS5"/>
<dbReference type="GO" id="GO:0004540">
    <property type="term" value="F:RNA nuclease activity"/>
    <property type="evidence" value="ECO:0007669"/>
    <property type="project" value="InterPro"/>
</dbReference>
<dbReference type="Proteomes" id="UP000271624">
    <property type="component" value="Unassembled WGS sequence"/>
</dbReference>
<dbReference type="InterPro" id="IPR021679">
    <property type="entry name" value="Toxin_endonuclease_YhaV"/>
</dbReference>
<evidence type="ECO:0000313" key="2">
    <source>
        <dbReference type="Proteomes" id="UP000271624"/>
    </source>
</evidence>
<accession>A0A3S1DDS5</accession>
<organism evidence="1 2">
    <name type="scientific">Dulcicalothrix desertica PCC 7102</name>
    <dbReference type="NCBI Taxonomy" id="232991"/>
    <lineage>
        <taxon>Bacteria</taxon>
        <taxon>Bacillati</taxon>
        <taxon>Cyanobacteriota</taxon>
        <taxon>Cyanophyceae</taxon>
        <taxon>Nostocales</taxon>
        <taxon>Calotrichaceae</taxon>
        <taxon>Dulcicalothrix</taxon>
    </lineage>
</organism>
<comment type="caution">
    <text evidence="1">The sequence shown here is derived from an EMBL/GenBank/DDBJ whole genome shotgun (WGS) entry which is preliminary data.</text>
</comment>
<reference evidence="1" key="2">
    <citation type="journal article" date="2019" name="Genome Biol. Evol.">
        <title>Day and night: Metabolic profiles and evolutionary relationships of six axenic non-marine cyanobacteria.</title>
        <authorList>
            <person name="Will S.E."/>
            <person name="Henke P."/>
            <person name="Boedeker C."/>
            <person name="Huang S."/>
            <person name="Brinkmann H."/>
            <person name="Rohde M."/>
            <person name="Jarek M."/>
            <person name="Friedl T."/>
            <person name="Seufert S."/>
            <person name="Schumacher M."/>
            <person name="Overmann J."/>
            <person name="Neumann-Schaal M."/>
            <person name="Petersen J."/>
        </authorList>
    </citation>
    <scope>NUCLEOTIDE SEQUENCE [LARGE SCALE GENOMIC DNA]</scope>
    <source>
        <strain evidence="1">PCC 7102</strain>
    </source>
</reference>
<evidence type="ECO:0008006" key="3">
    <source>
        <dbReference type="Google" id="ProtNLM"/>
    </source>
</evidence>
<sequence>MSSTNFNGWKIFFHPLFNEQWQALSIRVLELKGKLSKEEFITHPDVKRLKALDIGIKNKIPQDPLASHFALQKPLQKYSRLKKMGLASRYRLFFRVFDEQKTIIILWLGFPRKEGDKNDCYEVFAKKVKNGNFPENLDKLLAECKVERD</sequence>
<dbReference type="EMBL" id="RSCL01000003">
    <property type="protein sequence ID" value="RUT08165.1"/>
    <property type="molecule type" value="Genomic_DNA"/>
</dbReference>
<dbReference type="OrthoDB" id="515905at2"/>
<dbReference type="RefSeq" id="WP_127080014.1">
    <property type="nucleotide sequence ID" value="NZ_RSCL01000003.1"/>
</dbReference>